<accession>A0ACD0P663</accession>
<keyword evidence="2" id="KW-1185">Reference proteome</keyword>
<dbReference type="EMBL" id="KZ819720">
    <property type="protein sequence ID" value="PWN53546.1"/>
    <property type="molecule type" value="Genomic_DNA"/>
</dbReference>
<gene>
    <name evidence="1" type="ORF">IE53DRAFT_408587</name>
</gene>
<evidence type="ECO:0000313" key="2">
    <source>
        <dbReference type="Proteomes" id="UP000245626"/>
    </source>
</evidence>
<reference evidence="1 2" key="1">
    <citation type="journal article" date="2018" name="Mol. Biol. Evol.">
        <title>Broad Genomic Sampling Reveals a Smut Pathogenic Ancestry of the Fungal Clade Ustilaginomycotina.</title>
        <authorList>
            <person name="Kijpornyongpan T."/>
            <person name="Mondo S.J."/>
            <person name="Barry K."/>
            <person name="Sandor L."/>
            <person name="Lee J."/>
            <person name="Lipzen A."/>
            <person name="Pangilinan J."/>
            <person name="LaButti K."/>
            <person name="Hainaut M."/>
            <person name="Henrissat B."/>
            <person name="Grigoriev I.V."/>
            <person name="Spatafora J.W."/>
            <person name="Aime M.C."/>
        </authorList>
    </citation>
    <scope>NUCLEOTIDE SEQUENCE [LARGE SCALE GENOMIC DNA]</scope>
    <source>
        <strain evidence="1 2">SA 807</strain>
    </source>
</reference>
<proteinExistence type="predicted"/>
<organism evidence="1 2">
    <name type="scientific">Violaceomyces palustris</name>
    <dbReference type="NCBI Taxonomy" id="1673888"/>
    <lineage>
        <taxon>Eukaryota</taxon>
        <taxon>Fungi</taxon>
        <taxon>Dikarya</taxon>
        <taxon>Basidiomycota</taxon>
        <taxon>Ustilaginomycotina</taxon>
        <taxon>Ustilaginomycetes</taxon>
        <taxon>Violaceomycetales</taxon>
        <taxon>Violaceomycetaceae</taxon>
        <taxon>Violaceomyces</taxon>
    </lineage>
</organism>
<name>A0ACD0P663_9BASI</name>
<evidence type="ECO:0000313" key="1">
    <source>
        <dbReference type="EMBL" id="PWN53546.1"/>
    </source>
</evidence>
<protein>
    <submittedName>
        <fullName evidence="1">Uncharacterized protein</fullName>
    </submittedName>
</protein>
<sequence length="477" mass="51672">MSEEKEKDGDGDSAKKRKKLAKDKEKKSEDGDERMNKAPAPPPKDKALDSPLKTGEDGVSSVVDSDKESKKREGACNRETKAKEMTKKKKSKAGTSAVSTKVSNPSSRQSSGQVEHSLQPREGLAASSKQNHTQENTVDRLAQAASEELAKEFPSLTKGRTEEIKEGIEQALAAGAIINRRPPSSKSVHSGGSSKRSKKFSSTSDCNKSSKSVQGQMGSNVSISKSDPISEARGSRSKPGSERSKSVNSTMSGACRSERSLSGHPPNGKDDPDLSQDTVETEETRPEESEGSKRKKKREEFESGSKSPNDDSRSLEEPSSSGKKHAKSNVSGDTSKSFQHNLGSGLRVGGGEGEGEVGGGSEMFLKGIVKEDDQEDLTKKLLEKFEKWRIERGLPKLQGVGSKGDEEELDGEGIARREVEAESKLEEETRDEGGRRLGVGQQAFGDLGNLPQLRIGIVLYQSNRAWIDVRPPFWIRS</sequence>
<dbReference type="Proteomes" id="UP000245626">
    <property type="component" value="Unassembled WGS sequence"/>
</dbReference>